<dbReference type="RefSeq" id="WP_139755954.1">
    <property type="nucleotide sequence ID" value="NZ_CP039852.1"/>
</dbReference>
<keyword evidence="2" id="KW-0812">Transmembrane</keyword>
<keyword evidence="2" id="KW-1133">Transmembrane helix</keyword>
<organism evidence="3 4">
    <name type="scientific">Salinimonas iocasae</name>
    <dbReference type="NCBI Taxonomy" id="2572577"/>
    <lineage>
        <taxon>Bacteria</taxon>
        <taxon>Pseudomonadati</taxon>
        <taxon>Pseudomonadota</taxon>
        <taxon>Gammaproteobacteria</taxon>
        <taxon>Alteromonadales</taxon>
        <taxon>Alteromonadaceae</taxon>
        <taxon>Alteromonas/Salinimonas group</taxon>
        <taxon>Salinimonas</taxon>
    </lineage>
</organism>
<dbReference type="Proteomes" id="UP000304912">
    <property type="component" value="Chromosome"/>
</dbReference>
<dbReference type="EMBL" id="CP039852">
    <property type="protein sequence ID" value="QCZ93208.1"/>
    <property type="molecule type" value="Genomic_DNA"/>
</dbReference>
<dbReference type="AlphaFoldDB" id="A0A5B7YCC4"/>
<evidence type="ECO:0000313" key="3">
    <source>
        <dbReference type="EMBL" id="QCZ93208.1"/>
    </source>
</evidence>
<protein>
    <submittedName>
        <fullName evidence="3">DUF883 domain-containing protein</fullName>
    </submittedName>
</protein>
<dbReference type="KEGG" id="salk:FBQ74_06785"/>
<dbReference type="OrthoDB" id="5771927at2"/>
<evidence type="ECO:0000313" key="4">
    <source>
        <dbReference type="Proteomes" id="UP000304912"/>
    </source>
</evidence>
<evidence type="ECO:0000256" key="2">
    <source>
        <dbReference type="SAM" id="Phobius"/>
    </source>
</evidence>
<name>A0A5B7YCC4_9ALTE</name>
<feature type="compositionally biased region" description="Polar residues" evidence="1">
    <location>
        <begin position="21"/>
        <end position="31"/>
    </location>
</feature>
<accession>A0A5B7YCC4</accession>
<keyword evidence="2" id="KW-0472">Membrane</keyword>
<feature type="transmembrane region" description="Helical" evidence="2">
    <location>
        <begin position="94"/>
        <end position="111"/>
    </location>
</feature>
<proteinExistence type="predicted"/>
<keyword evidence="4" id="KW-1185">Reference proteome</keyword>
<feature type="compositionally biased region" description="Low complexity" evidence="1">
    <location>
        <begin position="1"/>
        <end position="20"/>
    </location>
</feature>
<reference evidence="3 4" key="1">
    <citation type="submission" date="2019-04" db="EMBL/GenBank/DDBJ databases">
        <title>Salinimonas iocasae sp. nov., a halophilic bacterium isolated from the outer tube casing of tubeworms in Okinawa Trough.</title>
        <authorList>
            <person name="Zhang H."/>
            <person name="Wang H."/>
            <person name="Li C."/>
        </authorList>
    </citation>
    <scope>NUCLEOTIDE SEQUENCE [LARGE SCALE GENOMIC DNA]</scope>
    <source>
        <strain evidence="3 4">KX18D6</strain>
    </source>
</reference>
<gene>
    <name evidence="3" type="ORF">FBQ74_06785</name>
</gene>
<evidence type="ECO:0000256" key="1">
    <source>
        <dbReference type="SAM" id="MobiDB-lite"/>
    </source>
</evidence>
<sequence>MVTQAKATTGVKGAGTTDTTHSNGVTESTHPMTDKLQDSLHSSVDKLASSAARAEENIRSTASDSAENMAARKRLAEKKWLTSGVRKYAIENPVAAAGVAFAAGMLVTSLLRKK</sequence>
<feature type="region of interest" description="Disordered" evidence="1">
    <location>
        <begin position="1"/>
        <end position="70"/>
    </location>
</feature>